<protein>
    <recommendedName>
        <fullName evidence="3">DUF4283 domain-containing protein</fullName>
    </recommendedName>
</protein>
<name>A0A438HKH1_VITVI</name>
<sequence>MPLKLRGCCTQGSSGLKENASCWIGGASLLGVSHRGQEELRGVGEACDHFVGVDEDTTERRNLQWAKVLVRCNLRDVVEEAGERMRVRLGYSPLKEWLKFALGKWTARREKGALWRGCFRGLEKEALAAGSWAMLGSVNGGSLKRLSLGKAQLEVGQACLLKGGENFHSSPKEVLHVRCPSFLSTTMGTPQGLDPCVSFLMASEANSKSLADIAFLEVLKFQGPLSMVLQDGSKVVFLENASSGEDLPSDKELSNFKDFSRFLGMSVEGCEEKIVLLLKKLKKMVGEGPLIEGERKKQCLHHALKGNLEMGLYS</sequence>
<organism evidence="1 2">
    <name type="scientific">Vitis vinifera</name>
    <name type="common">Grape</name>
    <dbReference type="NCBI Taxonomy" id="29760"/>
    <lineage>
        <taxon>Eukaryota</taxon>
        <taxon>Viridiplantae</taxon>
        <taxon>Streptophyta</taxon>
        <taxon>Embryophyta</taxon>
        <taxon>Tracheophyta</taxon>
        <taxon>Spermatophyta</taxon>
        <taxon>Magnoliopsida</taxon>
        <taxon>eudicotyledons</taxon>
        <taxon>Gunneridae</taxon>
        <taxon>Pentapetalae</taxon>
        <taxon>rosids</taxon>
        <taxon>Vitales</taxon>
        <taxon>Vitaceae</taxon>
        <taxon>Viteae</taxon>
        <taxon>Vitis</taxon>
    </lineage>
</organism>
<accession>A0A438HKH1</accession>
<comment type="caution">
    <text evidence="1">The sequence shown here is derived from an EMBL/GenBank/DDBJ whole genome shotgun (WGS) entry which is preliminary data.</text>
</comment>
<dbReference type="Proteomes" id="UP000288805">
    <property type="component" value="Unassembled WGS sequence"/>
</dbReference>
<evidence type="ECO:0008006" key="3">
    <source>
        <dbReference type="Google" id="ProtNLM"/>
    </source>
</evidence>
<proteinExistence type="predicted"/>
<evidence type="ECO:0000313" key="1">
    <source>
        <dbReference type="EMBL" id="RVW84936.1"/>
    </source>
</evidence>
<reference evidence="1 2" key="1">
    <citation type="journal article" date="2018" name="PLoS Genet.">
        <title>Population sequencing reveals clonal diversity and ancestral inbreeding in the grapevine cultivar Chardonnay.</title>
        <authorList>
            <person name="Roach M.J."/>
            <person name="Johnson D.L."/>
            <person name="Bohlmann J."/>
            <person name="van Vuuren H.J."/>
            <person name="Jones S.J."/>
            <person name="Pretorius I.S."/>
            <person name="Schmidt S.A."/>
            <person name="Borneman A.R."/>
        </authorList>
    </citation>
    <scope>NUCLEOTIDE SEQUENCE [LARGE SCALE GENOMIC DNA]</scope>
    <source>
        <strain evidence="2">cv. Chardonnay</strain>
        <tissue evidence="1">Leaf</tissue>
    </source>
</reference>
<evidence type="ECO:0000313" key="2">
    <source>
        <dbReference type="Proteomes" id="UP000288805"/>
    </source>
</evidence>
<dbReference type="EMBL" id="QGNW01000209">
    <property type="protein sequence ID" value="RVW84936.1"/>
    <property type="molecule type" value="Genomic_DNA"/>
</dbReference>
<gene>
    <name evidence="1" type="ORF">CK203_039542</name>
</gene>
<dbReference type="AlphaFoldDB" id="A0A438HKH1"/>